<comment type="caution">
    <text evidence="2">The sequence shown here is derived from an EMBL/GenBank/DDBJ whole genome shotgun (WGS) entry which is preliminary data.</text>
</comment>
<sequence>MSRHTLASQVPVNDGLYPRIPDTVYHGDPHSLSSSGARLLLRTSPAEFMQDRIAGSKPKKHYDFGHAAHKMVLGEGAELKVLDPAVHGLKADGKPADKPSATAKWKQAEAAAREQGKTVITKAQMDIAQRMAGNVFQNPYAAKLLSTGTSEVSAYHHDDATGVRLRARFDFLPDRKGRLIIVDYKTAVSAAPAEFEKAVAKFGYDQQAAWYIDSAIEHGFEDPAFVFIVQMKEAPYLVSLNQVEPEWIEYGRSKNRQAIELYSECLAADTWPGYGDQIHTASMPRWLRRQIEAAADVA</sequence>
<dbReference type="Gene3D" id="3.90.320.10">
    <property type="match status" value="1"/>
</dbReference>
<name>A0A9X7NYD0_9MYCO</name>
<dbReference type="AlphaFoldDB" id="A0A9X7NYD0"/>
<dbReference type="InterPro" id="IPR011604">
    <property type="entry name" value="PDDEXK-like_dom_sf"/>
</dbReference>
<evidence type="ECO:0000313" key="3">
    <source>
        <dbReference type="Proteomes" id="UP000237911"/>
    </source>
</evidence>
<reference evidence="2 3" key="1">
    <citation type="submission" date="2018-02" db="EMBL/GenBank/DDBJ databases">
        <title>Draft genome sequence of Mycobacterium virginiense isolated from mud of a swine farm in Japan.</title>
        <authorList>
            <person name="Ohya K."/>
        </authorList>
    </citation>
    <scope>NUCLEOTIDE SEQUENCE [LARGE SCALE GENOMIC DNA]</scope>
    <source>
        <strain evidence="2 3">GF75</strain>
    </source>
</reference>
<gene>
    <name evidence="2" type="ORF">C5U48_12805</name>
</gene>
<accession>A0A9X7NYD0</accession>
<organism evidence="2 3">
    <name type="scientific">Mycolicibacter virginiensis</name>
    <dbReference type="NCBI Taxonomy" id="1795032"/>
    <lineage>
        <taxon>Bacteria</taxon>
        <taxon>Bacillati</taxon>
        <taxon>Actinomycetota</taxon>
        <taxon>Actinomycetes</taxon>
        <taxon>Mycobacteriales</taxon>
        <taxon>Mycobacteriaceae</taxon>
        <taxon>Mycolicibacter</taxon>
    </lineage>
</organism>
<dbReference type="Pfam" id="PF12684">
    <property type="entry name" value="DUF3799"/>
    <property type="match status" value="1"/>
</dbReference>
<dbReference type="Proteomes" id="UP000237911">
    <property type="component" value="Unassembled WGS sequence"/>
</dbReference>
<evidence type="ECO:0000259" key="1">
    <source>
        <dbReference type="Pfam" id="PF12684"/>
    </source>
</evidence>
<evidence type="ECO:0000313" key="2">
    <source>
        <dbReference type="EMBL" id="PQM51865.1"/>
    </source>
</evidence>
<feature type="domain" description="Putative exodeoxyribonuclease 8 PDDEXK-like" evidence="1">
    <location>
        <begin position="43"/>
        <end position="278"/>
    </location>
</feature>
<protein>
    <submittedName>
        <fullName evidence="2">RecE</fullName>
    </submittedName>
</protein>
<dbReference type="EMBL" id="PUEV01000056">
    <property type="protein sequence ID" value="PQM51865.1"/>
    <property type="molecule type" value="Genomic_DNA"/>
</dbReference>
<keyword evidence="3" id="KW-1185">Reference proteome</keyword>
<proteinExistence type="predicted"/>
<dbReference type="InterPro" id="IPR024432">
    <property type="entry name" value="Put_RecE_PDDEXK-like_dom"/>
</dbReference>